<comment type="function">
    <text evidence="1">Broad specificity carboxypetidase that releases amino acids sequentially from the C-terminus, including neutral, aromatic, polar and basic residues.</text>
</comment>
<comment type="cofactor">
    <cofactor evidence="2">
        <name>Zn(2+)</name>
        <dbReference type="ChEBI" id="CHEBI:29105"/>
    </cofactor>
    <text evidence="2">Binds 1 zinc ion per subunit.</text>
</comment>
<sequence length="497" mass="57514">MLNVNDSRVKEILKKYEPIWALDHALALMGWDLETYMPRSGVEYRGFATSQLMLMRQKLMLELEGLVNSVDEGGLNDYEKGIIRVLRHELKFYTKIPPSLIEELSKTTTKASVVWREAKAKADFNMFKPHLGKIIELTRQVADKLGYSGHPYNALLDLYEENLTVNDLDPLFNRLVGGIRQLMNRIDRGVYPIKHELEETKYNVDEMRIINEEVAFNVLGMPRERFRIDTSAHPFTVGVAPGDVRITTRYEGVDFKATLFSVIHESGHALYELQIDESLAYTPLARGASTGFHESQSRFMENVVGRSRYFVRLIYPILKSRLSILGKFNEDDVYGYFNVVRPSLIRVDADEVTYNLHIAVRYELEKKILEGSMEVGDLPEAWNTLMENYLGVRPRNDSEGVLQDIHWSQGSIGYFPTYTLGNVIAAIILSRIEKELDFRNLVEHGHLDPIKDWLRDRIHKWGAVYEPKELLRRSLNEGYNPEHLLNYLESKYVKQTY</sequence>
<keyword evidence="1 2" id="KW-0479">Metal-binding</keyword>
<dbReference type="InterPro" id="IPR001333">
    <property type="entry name" value="Peptidase_M32_Taq"/>
</dbReference>
<dbReference type="OrthoDB" id="7244at2157"/>
<dbReference type="EC" id="3.4.17.19" evidence="1"/>
<dbReference type="eggNOG" id="arCOG04247">
    <property type="taxonomic scope" value="Archaea"/>
</dbReference>
<feature type="binding site" evidence="2">
    <location>
        <position position="294"/>
    </location>
    <ligand>
        <name>Zn(2+)</name>
        <dbReference type="ChEBI" id="CHEBI:29105"/>
        <note>catalytic</note>
    </ligand>
</feature>
<reference evidence="4 5" key="1">
    <citation type="submission" date="2007-10" db="EMBL/GenBank/DDBJ databases">
        <title>Complete sequence of Caldivirga maquilingensis IC-167.</title>
        <authorList>
            <consortium name="US DOE Joint Genome Institute"/>
            <person name="Copeland A."/>
            <person name="Lucas S."/>
            <person name="Lapidus A."/>
            <person name="Barry K."/>
            <person name="Glavina del Rio T."/>
            <person name="Dalin E."/>
            <person name="Tice H."/>
            <person name="Pitluck S."/>
            <person name="Saunders E."/>
            <person name="Brettin T."/>
            <person name="Bruce D."/>
            <person name="Detter J.C."/>
            <person name="Han C."/>
            <person name="Schmutz J."/>
            <person name="Larimer F."/>
            <person name="Land M."/>
            <person name="Hauser L."/>
            <person name="Kyrpides N."/>
            <person name="Ivanova N."/>
            <person name="Biddle J.F."/>
            <person name="Zhang Z."/>
            <person name="Fitz-Gibbon S.T."/>
            <person name="Lowe T.M."/>
            <person name="Saltikov C."/>
            <person name="House C.H."/>
            <person name="Richardson P."/>
        </authorList>
    </citation>
    <scope>NUCLEOTIDE SEQUENCE [LARGE SCALE GENOMIC DNA]</scope>
    <source>
        <strain evidence="5">ATCC 700844 / DSM 13496 / JCM 10307 / IC-167</strain>
    </source>
</reference>
<dbReference type="Proteomes" id="UP000001137">
    <property type="component" value="Chromosome"/>
</dbReference>
<organism evidence="4 5">
    <name type="scientific">Caldivirga maquilingensis (strain ATCC 700844 / DSM 13496 / JCM 10307 / IC-167)</name>
    <dbReference type="NCBI Taxonomy" id="397948"/>
    <lineage>
        <taxon>Archaea</taxon>
        <taxon>Thermoproteota</taxon>
        <taxon>Thermoprotei</taxon>
        <taxon>Thermoproteales</taxon>
        <taxon>Thermoproteaceae</taxon>
        <taxon>Caldivirga</taxon>
    </lineage>
</organism>
<dbReference type="PRINTS" id="PR00998">
    <property type="entry name" value="CRBOXYPTASET"/>
</dbReference>
<evidence type="ECO:0000313" key="4">
    <source>
        <dbReference type="EMBL" id="ABW01286.1"/>
    </source>
</evidence>
<evidence type="ECO:0000256" key="3">
    <source>
        <dbReference type="PIRSR" id="PIRSR006615-2"/>
    </source>
</evidence>
<gene>
    <name evidence="4" type="ordered locus">Cmaq_0441</name>
</gene>
<keyword evidence="1" id="KW-0645">Protease</keyword>
<comment type="similarity">
    <text evidence="1">Belongs to the peptidase M32 family.</text>
</comment>
<dbReference type="GO" id="GO:0006508">
    <property type="term" value="P:proteolysis"/>
    <property type="evidence" value="ECO:0007669"/>
    <property type="project" value="UniProtKB-UniRule"/>
</dbReference>
<name>A8MBU3_CALMQ</name>
<dbReference type="Gene3D" id="1.10.1370.30">
    <property type="match status" value="1"/>
</dbReference>
<feature type="active site" description="Proton donor/acceptor" evidence="3">
    <location>
        <position position="265"/>
    </location>
</feature>
<dbReference type="MEROPS" id="M32.002"/>
<dbReference type="GO" id="GO:0046872">
    <property type="term" value="F:metal ion binding"/>
    <property type="evidence" value="ECO:0007669"/>
    <property type="project" value="UniProtKB-KW"/>
</dbReference>
<dbReference type="PANTHER" id="PTHR34217">
    <property type="entry name" value="METAL-DEPENDENT CARBOXYPEPTIDASE"/>
    <property type="match status" value="1"/>
</dbReference>
<keyword evidence="1" id="KW-0482">Metalloprotease</keyword>
<protein>
    <recommendedName>
        <fullName evidence="1">Metal-dependent carboxypeptidase</fullName>
        <ecNumber evidence="1">3.4.17.19</ecNumber>
    </recommendedName>
</protein>
<dbReference type="PROSITE" id="PS52034">
    <property type="entry name" value="PEPTIDASE_M32"/>
    <property type="match status" value="1"/>
</dbReference>
<evidence type="ECO:0000313" key="5">
    <source>
        <dbReference type="Proteomes" id="UP000001137"/>
    </source>
</evidence>
<dbReference type="HOGENOM" id="CLU_032916_1_1_2"/>
<dbReference type="Pfam" id="PF02074">
    <property type="entry name" value="Peptidase_M32"/>
    <property type="match status" value="1"/>
</dbReference>
<dbReference type="CDD" id="cd06460">
    <property type="entry name" value="M32_Taq"/>
    <property type="match status" value="1"/>
</dbReference>
<proteinExistence type="inferred from homology"/>
<dbReference type="RefSeq" id="WP_012185506.1">
    <property type="nucleotide sequence ID" value="NC_009954.1"/>
</dbReference>
<keyword evidence="2" id="KW-0862">Zinc</keyword>
<dbReference type="SUPFAM" id="SSF55486">
    <property type="entry name" value="Metalloproteases ('zincins'), catalytic domain"/>
    <property type="match status" value="1"/>
</dbReference>
<feature type="binding site" evidence="2">
    <location>
        <position position="264"/>
    </location>
    <ligand>
        <name>Zn(2+)</name>
        <dbReference type="ChEBI" id="CHEBI:29105"/>
        <note>catalytic</note>
    </ligand>
</feature>
<dbReference type="KEGG" id="cma:Cmaq_0441"/>
<evidence type="ECO:0000256" key="1">
    <source>
        <dbReference type="PIRNR" id="PIRNR006615"/>
    </source>
</evidence>
<keyword evidence="5" id="KW-1185">Reference proteome</keyword>
<keyword evidence="1 4" id="KW-0378">Hydrolase</keyword>
<dbReference type="EMBL" id="CP000852">
    <property type="protein sequence ID" value="ABW01286.1"/>
    <property type="molecule type" value="Genomic_DNA"/>
</dbReference>
<dbReference type="GeneID" id="5709924"/>
<dbReference type="GO" id="GO:0004181">
    <property type="term" value="F:metallocarboxypeptidase activity"/>
    <property type="evidence" value="ECO:0007669"/>
    <property type="project" value="UniProtKB-UniRule"/>
</dbReference>
<feature type="binding site" evidence="2">
    <location>
        <position position="268"/>
    </location>
    <ligand>
        <name>Zn(2+)</name>
        <dbReference type="ChEBI" id="CHEBI:29105"/>
        <note>catalytic</note>
    </ligand>
</feature>
<keyword evidence="1 4" id="KW-0121">Carboxypeptidase</keyword>
<accession>A8MBU3</accession>
<dbReference type="PIRSF" id="PIRSF006615">
    <property type="entry name" value="Zn_crbxpep_Taq"/>
    <property type="match status" value="1"/>
</dbReference>
<evidence type="ECO:0000256" key="2">
    <source>
        <dbReference type="PIRSR" id="PIRSR006615-1"/>
    </source>
</evidence>
<dbReference type="PANTHER" id="PTHR34217:SF1">
    <property type="entry name" value="CARBOXYPEPTIDASE 1"/>
    <property type="match status" value="1"/>
</dbReference>
<dbReference type="AlphaFoldDB" id="A8MBU3"/>
<comment type="catalytic activity">
    <reaction evidence="1">
        <text>Release of a C-terminal amino acid with broad specificity, except for -Pro.</text>
        <dbReference type="EC" id="3.4.17.19"/>
    </reaction>
</comment>
<dbReference type="STRING" id="397948.Cmaq_0441"/>